<dbReference type="PANTHER" id="PTHR14523">
    <property type="entry name" value="UNCHARACTERIZED PROTEIN C17ORF53 HOMOLOG"/>
    <property type="match status" value="1"/>
</dbReference>
<keyword evidence="3" id="KW-1185">Reference proteome</keyword>
<protein>
    <recommendedName>
        <fullName evidence="1">Homologous recombination OB-fold protein OB-fold domain-containing protein</fullName>
    </recommendedName>
</protein>
<evidence type="ECO:0000313" key="3">
    <source>
        <dbReference type="Proteomes" id="UP000314982"/>
    </source>
</evidence>
<dbReference type="Ensembl" id="ENSHHUT00000071325.1">
    <property type="protein sequence ID" value="ENSHHUP00000069011.1"/>
    <property type="gene ID" value="ENSHHUG00000040686.1"/>
</dbReference>
<dbReference type="Pfam" id="PF15072">
    <property type="entry name" value="HROB"/>
    <property type="match status" value="1"/>
</dbReference>
<reference evidence="2" key="3">
    <citation type="submission" date="2025-09" db="UniProtKB">
        <authorList>
            <consortium name="Ensembl"/>
        </authorList>
    </citation>
    <scope>IDENTIFICATION</scope>
</reference>
<accession>A0A4W5PVY5</accession>
<dbReference type="InterPro" id="IPR058570">
    <property type="entry name" value="HROB_OB"/>
</dbReference>
<dbReference type="PANTHER" id="PTHR14523:SF1">
    <property type="entry name" value="HOMOLOGOUS RECOMBINATION OB-FOLD PROTEIN"/>
    <property type="match status" value="1"/>
</dbReference>
<evidence type="ECO:0000313" key="2">
    <source>
        <dbReference type="Ensembl" id="ENSHHUP00000069011.1"/>
    </source>
</evidence>
<reference evidence="3" key="1">
    <citation type="submission" date="2018-06" db="EMBL/GenBank/DDBJ databases">
        <title>Genome assembly of Danube salmon.</title>
        <authorList>
            <person name="Macqueen D.J."/>
            <person name="Gundappa M.K."/>
        </authorList>
    </citation>
    <scope>NUCLEOTIDE SEQUENCE [LARGE SCALE GENOMIC DNA]</scope>
</reference>
<sequence length="214" mass="23389">MLPHQVGLFLPLSLPGFHSLSLKQLHGQSLDDIVVAIPQTPAHGAVARLPSQVPSSQTEEEDFSGGPWAAMKAERGLDERNSPCFLHSYSVAMVLRKAALKQLAKNKVPNMAVVLKSILHTHPDAKAVFRDPTGEMQGTVHQRLLEDRLGELKTGAVLLLKQVGVFSLSHRNHYLNVTPNNLLRIYPPTARPCPPHRPSCSHSAWSLGAYVGIT</sequence>
<organism evidence="2 3">
    <name type="scientific">Hucho hucho</name>
    <name type="common">huchen</name>
    <dbReference type="NCBI Taxonomy" id="62062"/>
    <lineage>
        <taxon>Eukaryota</taxon>
        <taxon>Metazoa</taxon>
        <taxon>Chordata</taxon>
        <taxon>Craniata</taxon>
        <taxon>Vertebrata</taxon>
        <taxon>Euteleostomi</taxon>
        <taxon>Actinopterygii</taxon>
        <taxon>Neopterygii</taxon>
        <taxon>Teleostei</taxon>
        <taxon>Protacanthopterygii</taxon>
        <taxon>Salmoniformes</taxon>
        <taxon>Salmonidae</taxon>
        <taxon>Salmoninae</taxon>
        <taxon>Hucho</taxon>
    </lineage>
</organism>
<proteinExistence type="predicted"/>
<dbReference type="GeneTree" id="ENSGT00400000022305"/>
<reference evidence="2" key="2">
    <citation type="submission" date="2025-08" db="UniProtKB">
        <authorList>
            <consortium name="Ensembl"/>
        </authorList>
    </citation>
    <scope>IDENTIFICATION</scope>
</reference>
<dbReference type="AlphaFoldDB" id="A0A4W5PVY5"/>
<dbReference type="InterPro" id="IPR028045">
    <property type="entry name" value="HROB"/>
</dbReference>
<evidence type="ECO:0000259" key="1">
    <source>
        <dbReference type="Pfam" id="PF15072"/>
    </source>
</evidence>
<dbReference type="Proteomes" id="UP000314982">
    <property type="component" value="Unassembled WGS sequence"/>
</dbReference>
<dbReference type="GO" id="GO:0000725">
    <property type="term" value="P:recombinational repair"/>
    <property type="evidence" value="ECO:0007669"/>
    <property type="project" value="InterPro"/>
</dbReference>
<name>A0A4W5PVY5_9TELE</name>
<feature type="domain" description="Homologous recombination OB-fold protein OB-fold" evidence="1">
    <location>
        <begin position="106"/>
        <end position="188"/>
    </location>
</feature>